<name>A0A7D7LFQ2_9NOSO</name>
<reference evidence="3" key="1">
    <citation type="submission" date="2020-06" db="EMBL/GenBank/DDBJ databases">
        <title>Nostoc edaphicum CCNP1411 genome.</title>
        <authorList>
            <person name="Fidor A."/>
            <person name="Grabski M."/>
            <person name="Gawor J."/>
            <person name="Gromadka R."/>
            <person name="Wegrzyn G."/>
            <person name="Mazur-Marzec H."/>
        </authorList>
    </citation>
    <scope>NUCLEOTIDE SEQUENCE [LARGE SCALE GENOMIC DNA]</scope>
    <source>
        <strain evidence="3">CCNP1411</strain>
    </source>
</reference>
<gene>
    <name evidence="2" type="ORF">HUN01_25505</name>
</gene>
<evidence type="ECO:0000313" key="2">
    <source>
        <dbReference type="EMBL" id="QMS90774.1"/>
    </source>
</evidence>
<evidence type="ECO:0000259" key="1">
    <source>
        <dbReference type="Pfam" id="PF01850"/>
    </source>
</evidence>
<proteinExistence type="predicted"/>
<keyword evidence="3" id="KW-1185">Reference proteome</keyword>
<organism evidence="2 3">
    <name type="scientific">Nostoc edaphicum CCNP1411</name>
    <dbReference type="NCBI Taxonomy" id="1472755"/>
    <lineage>
        <taxon>Bacteria</taxon>
        <taxon>Bacillati</taxon>
        <taxon>Cyanobacteriota</taxon>
        <taxon>Cyanophyceae</taxon>
        <taxon>Nostocales</taxon>
        <taxon>Nostocaceae</taxon>
        <taxon>Nostoc</taxon>
    </lineage>
</organism>
<dbReference type="RefSeq" id="WP_181928514.1">
    <property type="nucleotide sequence ID" value="NZ_CP054698.1"/>
</dbReference>
<dbReference type="SUPFAM" id="SSF88723">
    <property type="entry name" value="PIN domain-like"/>
    <property type="match status" value="1"/>
</dbReference>
<evidence type="ECO:0000313" key="3">
    <source>
        <dbReference type="Proteomes" id="UP000514713"/>
    </source>
</evidence>
<sequence>MKYVIDTHALIWFIEGNSRLGANANAILSNPDSQLVIPATTLAEAVWIVERERTSIPSAKNLLSVVETDPRVVIYPLDKDVIKITMSLSAINEMHDRQITATALVLASKGNEVQLLTCDSNITASGLVSIIW</sequence>
<accession>A0A7D7LFQ2</accession>
<dbReference type="Proteomes" id="UP000514713">
    <property type="component" value="Chromosome"/>
</dbReference>
<protein>
    <submittedName>
        <fullName evidence="2">PIN domain-containing protein</fullName>
    </submittedName>
</protein>
<dbReference type="Gene3D" id="3.40.50.1010">
    <property type="entry name" value="5'-nuclease"/>
    <property type="match status" value="1"/>
</dbReference>
<dbReference type="AlphaFoldDB" id="A0A7D7LFQ2"/>
<dbReference type="KEGG" id="ned:HUN01_25505"/>
<feature type="domain" description="PIN" evidence="1">
    <location>
        <begin position="3"/>
        <end position="122"/>
    </location>
</feature>
<dbReference type="InterPro" id="IPR029060">
    <property type="entry name" value="PIN-like_dom_sf"/>
</dbReference>
<dbReference type="EMBL" id="CP054698">
    <property type="protein sequence ID" value="QMS90774.1"/>
    <property type="molecule type" value="Genomic_DNA"/>
</dbReference>
<dbReference type="Pfam" id="PF01850">
    <property type="entry name" value="PIN"/>
    <property type="match status" value="1"/>
</dbReference>
<dbReference type="InterPro" id="IPR002716">
    <property type="entry name" value="PIN_dom"/>
</dbReference>